<dbReference type="SUPFAM" id="SSF47336">
    <property type="entry name" value="ACP-like"/>
    <property type="match status" value="1"/>
</dbReference>
<sequence length="90" mass="9954">MSETHDDLSIELKHLIIETLELEDVALGDIDPDAPLFGEGLGLDSIDALELGLALQKRFGIKLDAEAEETRRHFSSLNALKALVETRRVD</sequence>
<protein>
    <submittedName>
        <fullName evidence="2">Acyl carrier protein</fullName>
    </submittedName>
</protein>
<dbReference type="NCBIfam" id="NF006617">
    <property type="entry name" value="PRK09184.1"/>
    <property type="match status" value="1"/>
</dbReference>
<dbReference type="InterPro" id="IPR009081">
    <property type="entry name" value="PP-bd_ACP"/>
</dbReference>
<dbReference type="InterPro" id="IPR036736">
    <property type="entry name" value="ACP-like_sf"/>
</dbReference>
<evidence type="ECO:0000313" key="2">
    <source>
        <dbReference type="EMBL" id="VVZ94145.1"/>
    </source>
</evidence>
<name>A0A5K1HXY3_9GAMM</name>
<dbReference type="AlphaFoldDB" id="A0A5K1HXY3"/>
<evidence type="ECO:0000313" key="3">
    <source>
        <dbReference type="Proteomes" id="UP000326725"/>
    </source>
</evidence>
<proteinExistence type="predicted"/>
<dbReference type="Proteomes" id="UP000326725">
    <property type="component" value="Unassembled WGS sequence"/>
</dbReference>
<dbReference type="Pfam" id="PF00550">
    <property type="entry name" value="PP-binding"/>
    <property type="match status" value="1"/>
</dbReference>
<gene>
    <name evidence="2" type="ORF">HALO32_00195</name>
</gene>
<organism evidence="2 3">
    <name type="scientific">Halomonas lysinitropha</name>
    <dbReference type="NCBI Taxonomy" id="2607506"/>
    <lineage>
        <taxon>Bacteria</taxon>
        <taxon>Pseudomonadati</taxon>
        <taxon>Pseudomonadota</taxon>
        <taxon>Gammaproteobacteria</taxon>
        <taxon>Oceanospirillales</taxon>
        <taxon>Halomonadaceae</taxon>
        <taxon>Halomonas</taxon>
    </lineage>
</organism>
<evidence type="ECO:0000259" key="1">
    <source>
        <dbReference type="PROSITE" id="PS50075"/>
    </source>
</evidence>
<reference evidence="2 3" key="1">
    <citation type="submission" date="2019-09" db="EMBL/GenBank/DDBJ databases">
        <authorList>
            <person name="Criscuolo A."/>
        </authorList>
    </citation>
    <scope>NUCLEOTIDE SEQUENCE [LARGE SCALE GENOMIC DNA]</scope>
    <source>
        <strain evidence="3">3(2)</strain>
    </source>
</reference>
<feature type="domain" description="Carrier" evidence="1">
    <location>
        <begin position="6"/>
        <end position="88"/>
    </location>
</feature>
<dbReference type="PROSITE" id="PS50075">
    <property type="entry name" value="CARRIER"/>
    <property type="match status" value="1"/>
</dbReference>
<dbReference type="RefSeq" id="WP_151441910.1">
    <property type="nucleotide sequence ID" value="NZ_CABVOU010000014.1"/>
</dbReference>
<dbReference type="Gene3D" id="1.10.1200.10">
    <property type="entry name" value="ACP-like"/>
    <property type="match status" value="1"/>
</dbReference>
<keyword evidence="3" id="KW-1185">Reference proteome</keyword>
<accession>A0A5K1HXY3</accession>
<dbReference type="EMBL" id="CABVOU010000014">
    <property type="protein sequence ID" value="VVZ94145.1"/>
    <property type="molecule type" value="Genomic_DNA"/>
</dbReference>